<evidence type="ECO:0000256" key="7">
    <source>
        <dbReference type="PROSITE-ProRule" id="PRU00023"/>
    </source>
</evidence>
<dbReference type="AlphaFoldDB" id="A0A6J2JP16"/>
<dbReference type="InterPro" id="IPR037152">
    <property type="entry name" value="L-asparaginase_N_sf"/>
</dbReference>
<evidence type="ECO:0000256" key="8">
    <source>
        <dbReference type="PROSITE-ProRule" id="PRU10099"/>
    </source>
</evidence>
<dbReference type="PIRSF" id="PIRSF500176">
    <property type="entry name" value="L_ASNase"/>
    <property type="match status" value="1"/>
</dbReference>
<feature type="domain" description="Asparaginase/glutaminase C-terminal" evidence="11">
    <location>
        <begin position="288"/>
        <end position="404"/>
    </location>
</feature>
<dbReference type="Pfam" id="PF00710">
    <property type="entry name" value="Asparaginase"/>
    <property type="match status" value="1"/>
</dbReference>
<keyword evidence="12" id="KW-1185">Reference proteome</keyword>
<dbReference type="PROSITE" id="PS50088">
    <property type="entry name" value="ANK_REPEAT"/>
    <property type="match status" value="2"/>
</dbReference>
<dbReference type="InterPro" id="IPR027475">
    <property type="entry name" value="Asparaginase/glutaminase_AS2"/>
</dbReference>
<feature type="binding site" evidence="6">
    <location>
        <position position="136"/>
    </location>
    <ligand>
        <name>substrate</name>
    </ligand>
</feature>
<reference evidence="13" key="1">
    <citation type="submission" date="2025-08" db="UniProtKB">
        <authorList>
            <consortium name="RefSeq"/>
        </authorList>
    </citation>
    <scope>IDENTIFICATION</scope>
    <source>
        <tissue evidence="13">Silk gland</tissue>
    </source>
</reference>
<proteinExistence type="inferred from homology"/>
<dbReference type="PROSITE" id="PS51732">
    <property type="entry name" value="ASN_GLN_ASE_3"/>
    <property type="match status" value="1"/>
</dbReference>
<dbReference type="PROSITE" id="PS50297">
    <property type="entry name" value="ANK_REP_REGION"/>
    <property type="match status" value="1"/>
</dbReference>
<evidence type="ECO:0000256" key="5">
    <source>
        <dbReference type="ARBA" id="ARBA00061199"/>
    </source>
</evidence>
<dbReference type="PIRSF" id="PIRSF001220">
    <property type="entry name" value="L-ASNase_gatD"/>
    <property type="match status" value="1"/>
</dbReference>
<feature type="active site" evidence="9">
    <location>
        <position position="167"/>
    </location>
</feature>
<feature type="repeat" description="ANK" evidence="7">
    <location>
        <begin position="514"/>
        <end position="546"/>
    </location>
</feature>
<dbReference type="SMART" id="SM00870">
    <property type="entry name" value="Asparaginase"/>
    <property type="match status" value="1"/>
</dbReference>
<dbReference type="GO" id="GO:0004067">
    <property type="term" value="F:asparaginase activity"/>
    <property type="evidence" value="ECO:0007669"/>
    <property type="project" value="UniProtKB-UniRule"/>
</dbReference>
<evidence type="ECO:0000256" key="4">
    <source>
        <dbReference type="ARBA" id="ARBA00023043"/>
    </source>
</evidence>
<keyword evidence="4 7" id="KW-0040">ANK repeat</keyword>
<evidence type="ECO:0000256" key="6">
    <source>
        <dbReference type="PIRSR" id="PIRSR001220-2"/>
    </source>
</evidence>
<feature type="binding site" evidence="6">
    <location>
        <begin position="167"/>
        <end position="168"/>
    </location>
    <ligand>
        <name>substrate</name>
    </ligand>
</feature>
<dbReference type="InterPro" id="IPR036152">
    <property type="entry name" value="Asp/glu_Ase-like_sf"/>
</dbReference>
<feature type="domain" description="L-asparaginase N-terminal" evidence="10">
    <location>
        <begin position="54"/>
        <end position="268"/>
    </location>
</feature>
<dbReference type="PANTHER" id="PTHR11707">
    <property type="entry name" value="L-ASPARAGINASE"/>
    <property type="match status" value="1"/>
</dbReference>
<comment type="similarity">
    <text evidence="5">In the N-terminal section; belongs to the asparaginase 1 family.</text>
</comment>
<organism evidence="12 13">
    <name type="scientific">Bombyx mandarina</name>
    <name type="common">Wild silk moth</name>
    <name type="synonym">Wild silkworm</name>
    <dbReference type="NCBI Taxonomy" id="7092"/>
    <lineage>
        <taxon>Eukaryota</taxon>
        <taxon>Metazoa</taxon>
        <taxon>Ecdysozoa</taxon>
        <taxon>Arthropoda</taxon>
        <taxon>Hexapoda</taxon>
        <taxon>Insecta</taxon>
        <taxon>Pterygota</taxon>
        <taxon>Neoptera</taxon>
        <taxon>Endopterygota</taxon>
        <taxon>Lepidoptera</taxon>
        <taxon>Glossata</taxon>
        <taxon>Ditrysia</taxon>
        <taxon>Bombycoidea</taxon>
        <taxon>Bombycidae</taxon>
        <taxon>Bombycinae</taxon>
        <taxon>Bombyx</taxon>
    </lineage>
</organism>
<evidence type="ECO:0000256" key="2">
    <source>
        <dbReference type="ARBA" id="ARBA00022737"/>
    </source>
</evidence>
<dbReference type="SMART" id="SM00248">
    <property type="entry name" value="ANK"/>
    <property type="match status" value="5"/>
</dbReference>
<dbReference type="InterPro" id="IPR041725">
    <property type="entry name" value="L-asparaginase_I"/>
</dbReference>
<feature type="active site" evidence="8">
    <location>
        <position position="63"/>
    </location>
</feature>
<dbReference type="SUPFAM" id="SSF48403">
    <property type="entry name" value="Ankyrin repeat"/>
    <property type="match status" value="1"/>
</dbReference>
<dbReference type="GeneID" id="114243962"/>
<dbReference type="InterPro" id="IPR006033">
    <property type="entry name" value="AsnA_fam"/>
</dbReference>
<evidence type="ECO:0000256" key="1">
    <source>
        <dbReference type="ARBA" id="ARBA00012920"/>
    </source>
</evidence>
<dbReference type="GO" id="GO:0006528">
    <property type="term" value="P:asparagine metabolic process"/>
    <property type="evidence" value="ECO:0007669"/>
    <property type="project" value="UniProtKB-ARBA"/>
</dbReference>
<dbReference type="RefSeq" id="XP_028031431.1">
    <property type="nucleotide sequence ID" value="XM_028175630.1"/>
</dbReference>
<dbReference type="PANTHER" id="PTHR11707:SF28">
    <property type="entry name" value="60 KDA LYSOPHOSPHOLIPASE"/>
    <property type="match status" value="1"/>
</dbReference>
<evidence type="ECO:0000259" key="11">
    <source>
        <dbReference type="Pfam" id="PF17763"/>
    </source>
</evidence>
<keyword evidence="2" id="KW-0677">Repeat</keyword>
<dbReference type="PROSITE" id="PS00917">
    <property type="entry name" value="ASN_GLN_ASE_2"/>
    <property type="match status" value="1"/>
</dbReference>
<evidence type="ECO:0000313" key="12">
    <source>
        <dbReference type="Proteomes" id="UP000504629"/>
    </source>
</evidence>
<sequence>MSLINLECSVNGVKKKFSRMESRDSNHRSECNLERNDSVCSKNQLKTLDGNDRRVLVIYTGGTIGMVCNEEGVLAPQKNLFEGLIREFPQLHDPALWEQRTHDPTFDRSFLVLPKTNDTSLRIFYKIQEYENLLDSSNMSEEDWIFLAEDIKKYYEQYDGFVVLHGTDTLSYTASALSFMFENLGKGIVITGSQIPIFEPRSDGVDNFVSSLLIAGGLNIPEVTVFFGSKLYRGNRTRKVSATHLHAFDSPNCVPIVEVGLEMEVNKAAIFKPNTIEKFHVHARMSKNVGLLRIFPSISIAVVKAFCQPPIEGMVLECYGAGNIPINRDDVLNVLAEAVKRGVILIVITQCNTGSVAALYETGQLMAKYGVVSGFDMTPEAALTKLSYVLTKTELSYKEKTEMMMKNIRGELTNVSSMAIEDQTLKEALAKSLNIQSPKKLLEVTERVISSLLLYGIERSDEGVITKLLEMGADVNAQDLEGRTPLHEAILKGYAPIVEYLLKNGANVHLKNCNGESPLMTAVQQDAPIIISLLMKCGAHFASADNKQVSEMLSLASRNGATRKLEYLKMAGADLNLIDEMYQTSLHKAVICNYPDTARFLIDNDVVKEAKDILGYTALDYAVKLNRTLFIEMFK</sequence>
<dbReference type="InterPro" id="IPR006034">
    <property type="entry name" value="Asparaginase/glutaminase-like"/>
</dbReference>
<dbReference type="KEGG" id="bman:114243962"/>
<dbReference type="FunFam" id="3.40.50.40:FF:000001">
    <property type="entry name" value="L-asparaginase 1"/>
    <property type="match status" value="1"/>
</dbReference>
<evidence type="ECO:0000259" key="10">
    <source>
        <dbReference type="Pfam" id="PF00710"/>
    </source>
</evidence>
<evidence type="ECO:0000256" key="9">
    <source>
        <dbReference type="PROSITE-ProRule" id="PRU10100"/>
    </source>
</evidence>
<dbReference type="InterPro" id="IPR027473">
    <property type="entry name" value="L-asparaginase_C"/>
</dbReference>
<dbReference type="Pfam" id="PF17763">
    <property type="entry name" value="Asparaginase_C"/>
    <property type="match status" value="1"/>
</dbReference>
<accession>A0A6J2JP16</accession>
<keyword evidence="3" id="KW-0378">Hydrolase</keyword>
<dbReference type="PROSITE" id="PS00144">
    <property type="entry name" value="ASN_GLN_ASE_1"/>
    <property type="match status" value="1"/>
</dbReference>
<dbReference type="SFLD" id="SFLDS00057">
    <property type="entry name" value="Glutaminase/Asparaginase"/>
    <property type="match status" value="1"/>
</dbReference>
<dbReference type="Proteomes" id="UP000504629">
    <property type="component" value="Unplaced"/>
</dbReference>
<protein>
    <recommendedName>
        <fullName evidence="1">asparaginase</fullName>
        <ecNumber evidence="1">3.5.1.1</ecNumber>
    </recommendedName>
</protein>
<dbReference type="NCBIfam" id="TIGR00519">
    <property type="entry name" value="asnASE_I"/>
    <property type="match status" value="1"/>
</dbReference>
<dbReference type="OrthoDB" id="542841at2759"/>
<dbReference type="FunFam" id="3.40.50.1170:FF:000003">
    <property type="entry name" value="60 kDa lysophospholipase"/>
    <property type="match status" value="1"/>
</dbReference>
<name>A0A6J2JP16_BOMMA</name>
<dbReference type="InterPro" id="IPR040919">
    <property type="entry name" value="Asparaginase_C"/>
</dbReference>
<dbReference type="Gene3D" id="1.25.40.20">
    <property type="entry name" value="Ankyrin repeat-containing domain"/>
    <property type="match status" value="1"/>
</dbReference>
<dbReference type="Gene3D" id="3.40.50.40">
    <property type="match status" value="1"/>
</dbReference>
<dbReference type="Pfam" id="PF12796">
    <property type="entry name" value="Ank_2"/>
    <property type="match status" value="2"/>
</dbReference>
<evidence type="ECO:0000313" key="13">
    <source>
        <dbReference type="RefSeq" id="XP_028031431.1"/>
    </source>
</evidence>
<dbReference type="InterPro" id="IPR027474">
    <property type="entry name" value="L-asparaginase_N"/>
</dbReference>
<dbReference type="EC" id="3.5.1.1" evidence="1"/>
<gene>
    <name evidence="13" type="primary">LOC114243962</name>
</gene>
<evidence type="ECO:0000256" key="3">
    <source>
        <dbReference type="ARBA" id="ARBA00022801"/>
    </source>
</evidence>
<dbReference type="Gene3D" id="3.40.50.1170">
    <property type="entry name" value="L-asparaginase, N-terminal domain"/>
    <property type="match status" value="1"/>
</dbReference>
<feature type="repeat" description="ANK" evidence="7">
    <location>
        <begin position="481"/>
        <end position="513"/>
    </location>
</feature>
<dbReference type="InterPro" id="IPR002110">
    <property type="entry name" value="Ankyrin_rpt"/>
</dbReference>
<dbReference type="PRINTS" id="PR00139">
    <property type="entry name" value="ASNGLNASE"/>
</dbReference>
<dbReference type="InterPro" id="IPR020827">
    <property type="entry name" value="Asparaginase/glutaminase_AS1"/>
</dbReference>
<dbReference type="InterPro" id="IPR036770">
    <property type="entry name" value="Ankyrin_rpt-contain_sf"/>
</dbReference>
<dbReference type="SUPFAM" id="SSF53774">
    <property type="entry name" value="Glutaminase/Asparaginase"/>
    <property type="match status" value="1"/>
</dbReference>
<dbReference type="CDD" id="cd08963">
    <property type="entry name" value="L-asparaginase_I"/>
    <property type="match status" value="1"/>
</dbReference>